<name>A0ACC5XTA1_PANGG</name>
<sequence length="254" mass="28885">MARGWGLLVSFFDYKTQKFFVARNKKIGVLFRLFQLAVIGYLIGWVFVWKKGYQEREEALQSSVFTKLKGVAVINTTGHGLNVWSAEDYVVPSQGDNVFFIVTNYLETPNQKLGLCAESPKVPDGVCSHDDDCIEGNSVIAGHGLKTGRCIRETRTCEIYGWCPVEQRQTPKVPLLGEAENFSVYIRNFIRFPKFDFSKSNVLPSTNHTYLKSCYYDKVHHPYCPIFRVGDLINWTGHSFQEMAVKASVTNVIM</sequence>
<keyword evidence="2" id="KW-1185">Reference proteome</keyword>
<organism evidence="1 2">
    <name type="scientific">Pangasianodon gigas</name>
    <name type="common">Mekong giant catfish</name>
    <name type="synonym">Pangasius gigas</name>
    <dbReference type="NCBI Taxonomy" id="30993"/>
    <lineage>
        <taxon>Eukaryota</taxon>
        <taxon>Metazoa</taxon>
        <taxon>Chordata</taxon>
        <taxon>Craniata</taxon>
        <taxon>Vertebrata</taxon>
        <taxon>Euteleostomi</taxon>
        <taxon>Actinopterygii</taxon>
        <taxon>Neopterygii</taxon>
        <taxon>Teleostei</taxon>
        <taxon>Ostariophysi</taxon>
        <taxon>Siluriformes</taxon>
        <taxon>Pangasiidae</taxon>
        <taxon>Pangasianodon</taxon>
    </lineage>
</organism>
<proteinExistence type="predicted"/>
<reference evidence="1 2" key="1">
    <citation type="journal article" date="2022" name="bioRxiv">
        <title>An ancient truncated duplication of the anti-Mullerian hormone receptor type 2 gene is a potential conserved master sex determinant in the Pangasiidae catfish family.</title>
        <authorList>
            <person name="Wen M."/>
            <person name="Pan Q."/>
            <person name="Jouanno E."/>
            <person name="Montfort J."/>
            <person name="Zahm M."/>
            <person name="Cabau C."/>
            <person name="Klopp C."/>
            <person name="Iampietro C."/>
            <person name="Roques C."/>
            <person name="Bouchez O."/>
            <person name="Castinel A."/>
            <person name="Donnadieu C."/>
            <person name="Parrinello H."/>
            <person name="Poncet C."/>
            <person name="Belmonte E."/>
            <person name="Gautier V."/>
            <person name="Avarre J.-C."/>
            <person name="Dugue R."/>
            <person name="Gustiano R."/>
            <person name="Ha T.T.T."/>
            <person name="Campet M."/>
            <person name="Sriphairoj K."/>
            <person name="Ribolli J."/>
            <person name="de Almeida F.L."/>
            <person name="Desvignes T."/>
            <person name="Postlethwait J.H."/>
            <person name="Bucao C.F."/>
            <person name="Robinson-Rechavi M."/>
            <person name="Bobe J."/>
            <person name="Herpin A."/>
            <person name="Guiguen Y."/>
        </authorList>
    </citation>
    <scope>NUCLEOTIDE SEQUENCE [LARGE SCALE GENOMIC DNA]</scope>
    <source>
        <strain evidence="1">YG-Dec2019</strain>
    </source>
</reference>
<evidence type="ECO:0000313" key="2">
    <source>
        <dbReference type="Proteomes" id="UP000829447"/>
    </source>
</evidence>
<protein>
    <submittedName>
        <fullName evidence="1">Uncharacterized protein</fullName>
    </submittedName>
</protein>
<accession>A0ACC5XTA1</accession>
<dbReference type="EMBL" id="CM040480">
    <property type="protein sequence ID" value="MCI4394336.1"/>
    <property type="molecule type" value="Genomic_DNA"/>
</dbReference>
<dbReference type="Proteomes" id="UP000829447">
    <property type="component" value="Linkage Group LG27"/>
</dbReference>
<comment type="caution">
    <text evidence="1">The sequence shown here is derived from an EMBL/GenBank/DDBJ whole genome shotgun (WGS) entry which is preliminary data.</text>
</comment>
<gene>
    <name evidence="1" type="ORF">PGIGA_G00167620</name>
</gene>
<evidence type="ECO:0000313" key="1">
    <source>
        <dbReference type="EMBL" id="MCI4394336.1"/>
    </source>
</evidence>